<dbReference type="OrthoDB" id="293333at2759"/>
<organism evidence="2 3">
    <name type="scientific">Paramecium pentaurelia</name>
    <dbReference type="NCBI Taxonomy" id="43138"/>
    <lineage>
        <taxon>Eukaryota</taxon>
        <taxon>Sar</taxon>
        <taxon>Alveolata</taxon>
        <taxon>Ciliophora</taxon>
        <taxon>Intramacronucleata</taxon>
        <taxon>Oligohymenophorea</taxon>
        <taxon>Peniculida</taxon>
        <taxon>Parameciidae</taxon>
        <taxon>Paramecium</taxon>
    </lineage>
</organism>
<keyword evidence="3" id="KW-1185">Reference proteome</keyword>
<evidence type="ECO:0000256" key="1">
    <source>
        <dbReference type="SAM" id="Phobius"/>
    </source>
</evidence>
<accession>A0A8S1TRE2</accession>
<keyword evidence="1" id="KW-0812">Transmembrane</keyword>
<comment type="caution">
    <text evidence="2">The sequence shown here is derived from an EMBL/GenBank/DDBJ whole genome shotgun (WGS) entry which is preliminary data.</text>
</comment>
<dbReference type="EMBL" id="CAJJDO010000025">
    <property type="protein sequence ID" value="CAD8154092.1"/>
    <property type="molecule type" value="Genomic_DNA"/>
</dbReference>
<keyword evidence="1" id="KW-1133">Transmembrane helix</keyword>
<feature type="transmembrane region" description="Helical" evidence="1">
    <location>
        <begin position="915"/>
        <end position="934"/>
    </location>
</feature>
<reference evidence="2" key="1">
    <citation type="submission" date="2021-01" db="EMBL/GenBank/DDBJ databases">
        <authorList>
            <consortium name="Genoscope - CEA"/>
            <person name="William W."/>
        </authorList>
    </citation>
    <scope>NUCLEOTIDE SEQUENCE</scope>
</reference>
<evidence type="ECO:0000313" key="3">
    <source>
        <dbReference type="Proteomes" id="UP000689195"/>
    </source>
</evidence>
<name>A0A8S1TRE2_9CILI</name>
<gene>
    <name evidence="2" type="ORF">PPENT_87.1.T0250183</name>
</gene>
<keyword evidence="1" id="KW-0472">Membrane</keyword>
<dbReference type="Proteomes" id="UP000689195">
    <property type="component" value="Unassembled WGS sequence"/>
</dbReference>
<dbReference type="AlphaFoldDB" id="A0A8S1TRE2"/>
<proteinExistence type="predicted"/>
<protein>
    <submittedName>
        <fullName evidence="2">Uncharacterized protein</fullName>
    </submittedName>
</protein>
<sequence>MEICELFKETLQEENDNKRQAMMLNVCRKLSRILPFPSVVTILQQKPNILKYLLIASQLNENCALMMFQALQERYYDEKLYVKLYFECVIKCLINQEIYSQIVIKNEEKLRLFLYENSKYLINKIQECFMNEESVCVMINNFFKSYIKYNANFEILNQCFLFALEKRNTWKLLREVDQQFEIDIENQLIILGQVMSSKNLDFQIQNGHQQNRKLTYCGLNKTQIKQQMLEEWLFQPSEVPLLVANQPTLDQISSDVFKSNKLLEMFLSFILLPTKYSQIVENKLSNIYVDLKCSDPPSFRQLNVNVSQENRPIIQFRAFRTMQALTDNRNNFLLTKVNQSYYQRVYQMIHECLKQDLVAIIICPEIIVQYLTFLLYFEPEISTFYLISYHLPFRLMLFLDIPEISQYFTQIMSFIQTPYHKFSHKQSKLLWKYFELTNFFQDLLDTTIFEQKVIDNIITLKSTEQFRPSKIEELLQQPNFSPLEIEKQITLPEHKKVIEEIDDINIDFDLIFQYLPSKCQKTTKLFERMLQQATKKVNTKTEQRMIMTTYMPKSIQTVKNGKNEEIDPITFSPTRRKTIIAPKLIKLFDNNSRYSVQRSNQEYDTQHISSNNTSRSQLQALTNPNNLFGVITESIQIQTKELQQDIKQKPMYQRILVKRPTQMIMLYSQQKQQSMKRLSQQSSFVNITDSINKSKLQNSIILNKFNHLVGTIKPIDSERDFIIYPPELKDQQITDFEKLAFDDEFQQLCLRNENYTKGVLQCIYDILLMIFTPKKFILSNNLSNENQEYYLNIIFGDNKYKFIQIITKNYLLKQKYGEEYQSTFLIAGRIYNLMLQNNMDKIIYYNFQDHLILIVKILVTQLLSQQLSIRIIILLESLTLILEKTKQNLLQYISISFWHLLVEACSIHYENSLFMNYFTRILTISFIYGNLIIFKRLLLKINFLSYFKDHPCIIKSLFLILFLIFKLKQDEIKSIKCQISLMSSWNHFLTYFKCEIKLLESQQYKSILKFLKQDDFLYIESLFQSRDNKKNNLLIH</sequence>
<evidence type="ECO:0000313" key="2">
    <source>
        <dbReference type="EMBL" id="CAD8154092.1"/>
    </source>
</evidence>